<name>A0A8E2J992_9PEZI</name>
<dbReference type="Proteomes" id="UP000250266">
    <property type="component" value="Unassembled WGS sequence"/>
</dbReference>
<accession>A0A8E2J992</accession>
<dbReference type="Pfam" id="PF26639">
    <property type="entry name" value="Het-6_barrel"/>
    <property type="match status" value="1"/>
</dbReference>
<protein>
    <submittedName>
        <fullName evidence="2">HET-domain-containing protein</fullName>
    </submittedName>
</protein>
<feature type="domain" description="Heterokaryon incompatibility" evidence="1">
    <location>
        <begin position="74"/>
        <end position="233"/>
    </location>
</feature>
<keyword evidence="3" id="KW-1185">Reference proteome</keyword>
<dbReference type="Pfam" id="PF06985">
    <property type="entry name" value="HET"/>
    <property type="match status" value="1"/>
</dbReference>
<evidence type="ECO:0000313" key="2">
    <source>
        <dbReference type="EMBL" id="OCK74060.1"/>
    </source>
</evidence>
<dbReference type="PANTHER" id="PTHR24148">
    <property type="entry name" value="ANKYRIN REPEAT DOMAIN-CONTAINING PROTEIN 39 HOMOLOG-RELATED"/>
    <property type="match status" value="1"/>
</dbReference>
<evidence type="ECO:0000259" key="1">
    <source>
        <dbReference type="Pfam" id="PF06985"/>
    </source>
</evidence>
<dbReference type="InterPro" id="IPR052895">
    <property type="entry name" value="HetReg/Transcr_Mod"/>
</dbReference>
<gene>
    <name evidence="2" type="ORF">K432DRAFT_311463</name>
</gene>
<dbReference type="PANTHER" id="PTHR24148:SF64">
    <property type="entry name" value="HETEROKARYON INCOMPATIBILITY DOMAIN-CONTAINING PROTEIN"/>
    <property type="match status" value="1"/>
</dbReference>
<organism evidence="2 3">
    <name type="scientific">Lepidopterella palustris CBS 459.81</name>
    <dbReference type="NCBI Taxonomy" id="1314670"/>
    <lineage>
        <taxon>Eukaryota</taxon>
        <taxon>Fungi</taxon>
        <taxon>Dikarya</taxon>
        <taxon>Ascomycota</taxon>
        <taxon>Pezizomycotina</taxon>
        <taxon>Dothideomycetes</taxon>
        <taxon>Pleosporomycetidae</taxon>
        <taxon>Mytilinidiales</taxon>
        <taxon>Argynnaceae</taxon>
        <taxon>Lepidopterella</taxon>
    </lineage>
</organism>
<proteinExistence type="predicted"/>
<dbReference type="InterPro" id="IPR010730">
    <property type="entry name" value="HET"/>
</dbReference>
<dbReference type="OrthoDB" id="2157530at2759"/>
<dbReference type="AlphaFoldDB" id="A0A8E2J992"/>
<reference evidence="2 3" key="1">
    <citation type="journal article" date="2016" name="Nat. Commun.">
        <title>Ectomycorrhizal ecology is imprinted in the genome of the dominant symbiotic fungus Cenococcum geophilum.</title>
        <authorList>
            <consortium name="DOE Joint Genome Institute"/>
            <person name="Peter M."/>
            <person name="Kohler A."/>
            <person name="Ohm R.A."/>
            <person name="Kuo A."/>
            <person name="Krutzmann J."/>
            <person name="Morin E."/>
            <person name="Arend M."/>
            <person name="Barry K.W."/>
            <person name="Binder M."/>
            <person name="Choi C."/>
            <person name="Clum A."/>
            <person name="Copeland A."/>
            <person name="Grisel N."/>
            <person name="Haridas S."/>
            <person name="Kipfer T."/>
            <person name="LaButti K."/>
            <person name="Lindquist E."/>
            <person name="Lipzen A."/>
            <person name="Maire R."/>
            <person name="Meier B."/>
            <person name="Mihaltcheva S."/>
            <person name="Molinier V."/>
            <person name="Murat C."/>
            <person name="Poggeler S."/>
            <person name="Quandt C.A."/>
            <person name="Sperisen C."/>
            <person name="Tritt A."/>
            <person name="Tisserant E."/>
            <person name="Crous P.W."/>
            <person name="Henrissat B."/>
            <person name="Nehls U."/>
            <person name="Egli S."/>
            <person name="Spatafora J.W."/>
            <person name="Grigoriev I.V."/>
            <person name="Martin F.M."/>
        </authorList>
    </citation>
    <scope>NUCLEOTIDE SEQUENCE [LARGE SCALE GENOMIC DNA]</scope>
    <source>
        <strain evidence="2 3">CBS 459.81</strain>
    </source>
</reference>
<dbReference type="EMBL" id="KV745571">
    <property type="protein sequence ID" value="OCK74060.1"/>
    <property type="molecule type" value="Genomic_DNA"/>
</dbReference>
<evidence type="ECO:0000313" key="3">
    <source>
        <dbReference type="Proteomes" id="UP000250266"/>
    </source>
</evidence>
<sequence>MRINYDKELQDDVIRSNNYTSYLARKPCHPKDAFNYPRLSHDEKTRLIILEPGEPEDDLQCHIKHVHSLQDQEYEALSYAWSEESKEHSIVCSGRKLRLTANLDAALRQLRFVDGVRVLWVDAICINQNDEAEKSRQVRIMQEIYANAKQVVVWLGSGTEQDDRALGCLKNISTRMGGEYASRFLARLGWYRARSGRIFSGGAHKPMITDMEYEHLITLLRREWFCRTWIVQEVASSKSAIVYCGSQSILWETLATVYMGLGDHFIPVSQLGGEDAHHSLENITAIETARRSQRGPLPMSLFHILVTTSRSKCKDQRDKIFAVIGLAKDWMERAIILPDYNKGGEEREVLKTFKAFAVADIIHYKHLRALSCASGPRATSPLPSWVHDWRTLQNSHPFTRYSDRTKFCASGCTKPEAWFSTDNTILHVVGKQVDSIDVLGREPTFTKTIAVFEINMPKISEIKQSYRWLQECQDLSRDAHGTLTTERYSELCRTLTCGLTDEAFPMPAQYPEYFAKYFDFMSSASERFQEYLLEAQTTVHGIRGLDESIPHFREFAVVEASLDRWSSTRRFSVTRKGRLACVPKDSEEGDVICILFGGEVPYVLRPTSDGFHAVVGECYVDGIMHGESLSYATASREFRLR</sequence>